<dbReference type="CDD" id="cd06261">
    <property type="entry name" value="TM_PBP2"/>
    <property type="match status" value="1"/>
</dbReference>
<evidence type="ECO:0000256" key="5">
    <source>
        <dbReference type="ARBA" id="ARBA00022989"/>
    </source>
</evidence>
<dbReference type="SUPFAM" id="SSF161098">
    <property type="entry name" value="MetI-like"/>
    <property type="match status" value="1"/>
</dbReference>
<dbReference type="Pfam" id="PF00528">
    <property type="entry name" value="BPD_transp_1"/>
    <property type="match status" value="1"/>
</dbReference>
<evidence type="ECO:0000256" key="3">
    <source>
        <dbReference type="ARBA" id="ARBA00022475"/>
    </source>
</evidence>
<feature type="transmembrane region" description="Helical" evidence="7">
    <location>
        <begin position="78"/>
        <end position="111"/>
    </location>
</feature>
<dbReference type="GO" id="GO:0005886">
    <property type="term" value="C:plasma membrane"/>
    <property type="evidence" value="ECO:0007669"/>
    <property type="project" value="UniProtKB-SubCell"/>
</dbReference>
<dbReference type="PROSITE" id="PS50928">
    <property type="entry name" value="ABC_TM1"/>
    <property type="match status" value="1"/>
</dbReference>
<name>A0A5C8UQY9_9MICO</name>
<organism evidence="9 10">
    <name type="scientific">Lacisediminihabitans profunda</name>
    <dbReference type="NCBI Taxonomy" id="2594790"/>
    <lineage>
        <taxon>Bacteria</taxon>
        <taxon>Bacillati</taxon>
        <taxon>Actinomycetota</taxon>
        <taxon>Actinomycetes</taxon>
        <taxon>Micrococcales</taxon>
        <taxon>Microbacteriaceae</taxon>
        <taxon>Lacisediminihabitans</taxon>
    </lineage>
</organism>
<evidence type="ECO:0000256" key="4">
    <source>
        <dbReference type="ARBA" id="ARBA00022692"/>
    </source>
</evidence>
<feature type="transmembrane region" description="Helical" evidence="7">
    <location>
        <begin position="196"/>
        <end position="214"/>
    </location>
</feature>
<evidence type="ECO:0000256" key="2">
    <source>
        <dbReference type="ARBA" id="ARBA00022448"/>
    </source>
</evidence>
<keyword evidence="4 7" id="KW-0812">Transmembrane</keyword>
<dbReference type="RefSeq" id="WP_147783910.1">
    <property type="nucleotide sequence ID" value="NZ_VRMG01000008.1"/>
</dbReference>
<dbReference type="InterPro" id="IPR000515">
    <property type="entry name" value="MetI-like"/>
</dbReference>
<evidence type="ECO:0000313" key="10">
    <source>
        <dbReference type="Proteomes" id="UP000321379"/>
    </source>
</evidence>
<keyword evidence="6 7" id="KW-0472">Membrane</keyword>
<comment type="subcellular location">
    <subcellularLocation>
        <location evidence="1 7">Cell membrane</location>
        <topology evidence="1 7">Multi-pass membrane protein</topology>
    </subcellularLocation>
</comment>
<proteinExistence type="inferred from homology"/>
<dbReference type="Proteomes" id="UP000321379">
    <property type="component" value="Unassembled WGS sequence"/>
</dbReference>
<evidence type="ECO:0000256" key="6">
    <source>
        <dbReference type="ARBA" id="ARBA00023136"/>
    </source>
</evidence>
<evidence type="ECO:0000256" key="7">
    <source>
        <dbReference type="RuleBase" id="RU363032"/>
    </source>
</evidence>
<reference evidence="9 10" key="1">
    <citation type="submission" date="2019-08" db="EMBL/GenBank/DDBJ databases">
        <title>Bacterial whole genome sequence for Glaciihabitans sp. CHu50b-6-2.</title>
        <authorList>
            <person name="Jin L."/>
        </authorList>
    </citation>
    <scope>NUCLEOTIDE SEQUENCE [LARGE SCALE GENOMIC DNA]</scope>
    <source>
        <strain evidence="9 10">CHu50b-6-2</strain>
    </source>
</reference>
<keyword evidence="10" id="KW-1185">Reference proteome</keyword>
<comment type="similarity">
    <text evidence="7">Belongs to the binding-protein-dependent transport system permease family.</text>
</comment>
<dbReference type="Gene3D" id="1.10.3720.10">
    <property type="entry name" value="MetI-like"/>
    <property type="match status" value="1"/>
</dbReference>
<feature type="transmembrane region" description="Helical" evidence="7">
    <location>
        <begin position="156"/>
        <end position="176"/>
    </location>
</feature>
<keyword evidence="2 7" id="KW-0813">Transport</keyword>
<feature type="transmembrane region" description="Helical" evidence="7">
    <location>
        <begin position="263"/>
        <end position="284"/>
    </location>
</feature>
<dbReference type="GO" id="GO:0055085">
    <property type="term" value="P:transmembrane transport"/>
    <property type="evidence" value="ECO:0007669"/>
    <property type="project" value="InterPro"/>
</dbReference>
<gene>
    <name evidence="9" type="ORF">FVP33_12050</name>
</gene>
<sequence length="294" mass="30871">MRRTAGKRARAIALGTAGVLLLALAWELYKSFGPLAGWGVGGVLLLPRTDDISMPHLGAMLARTAEPLTSAADSQPVWLIVLLGCVSSLGTAFLGLLIGAVVGIGLALVMLRFRVAEAAVLPWLVLSQTVPLIALAPLVVTWGGQLQFGSFSWQRWMSVAVIASYLAFFPVAIGALRGFQSPEVAHTELMHSYAVGWWKTLFYLRLPASVPYLLPAMRLGAASAIIGTVVAEVSTGTEGGIGRLIIEFAQSGSSDPAKAYSPIAGAVLMGLAAAGIVSIMGLALSRYRRNEAQS</sequence>
<evidence type="ECO:0000313" key="9">
    <source>
        <dbReference type="EMBL" id="TXN29867.1"/>
    </source>
</evidence>
<protein>
    <submittedName>
        <fullName evidence="9">ABC transporter permease subunit</fullName>
    </submittedName>
</protein>
<feature type="domain" description="ABC transmembrane type-1" evidence="8">
    <location>
        <begin position="85"/>
        <end position="281"/>
    </location>
</feature>
<keyword evidence="3" id="KW-1003">Cell membrane</keyword>
<evidence type="ECO:0000259" key="8">
    <source>
        <dbReference type="PROSITE" id="PS50928"/>
    </source>
</evidence>
<accession>A0A5C8UQY9</accession>
<keyword evidence="5 7" id="KW-1133">Transmembrane helix</keyword>
<dbReference type="EMBL" id="VRMG01000008">
    <property type="protein sequence ID" value="TXN29867.1"/>
    <property type="molecule type" value="Genomic_DNA"/>
</dbReference>
<dbReference type="AlphaFoldDB" id="A0A5C8UQY9"/>
<dbReference type="PANTHER" id="PTHR30151:SF41">
    <property type="entry name" value="ABC TRANSPORTER PERMEASE PROTEIN"/>
    <property type="match status" value="1"/>
</dbReference>
<evidence type="ECO:0000256" key="1">
    <source>
        <dbReference type="ARBA" id="ARBA00004651"/>
    </source>
</evidence>
<dbReference type="PANTHER" id="PTHR30151">
    <property type="entry name" value="ALKANE SULFONATE ABC TRANSPORTER-RELATED, MEMBRANE SUBUNIT"/>
    <property type="match status" value="1"/>
</dbReference>
<dbReference type="InterPro" id="IPR035906">
    <property type="entry name" value="MetI-like_sf"/>
</dbReference>
<comment type="caution">
    <text evidence="9">The sequence shown here is derived from an EMBL/GenBank/DDBJ whole genome shotgun (WGS) entry which is preliminary data.</text>
</comment>
<feature type="transmembrane region" description="Helical" evidence="7">
    <location>
        <begin position="123"/>
        <end position="144"/>
    </location>
</feature>